<evidence type="ECO:0000313" key="2">
    <source>
        <dbReference type="EMBL" id="QIN94065.1"/>
    </source>
</evidence>
<dbReference type="SMART" id="SM00479">
    <property type="entry name" value="EXOIII"/>
    <property type="match status" value="1"/>
</dbReference>
<dbReference type="InterPro" id="IPR036397">
    <property type="entry name" value="RNaseH_sf"/>
</dbReference>
<evidence type="ECO:0000259" key="1">
    <source>
        <dbReference type="SMART" id="SM00479"/>
    </source>
</evidence>
<feature type="domain" description="Exonuclease" evidence="1">
    <location>
        <begin position="4"/>
        <end position="163"/>
    </location>
</feature>
<dbReference type="SUPFAM" id="SSF53098">
    <property type="entry name" value="Ribonuclease H-like"/>
    <property type="match status" value="1"/>
</dbReference>
<sequence length="163" mass="18815">MKREFVFVDCETTGLDPRRDKLVELTYATNTSHFKTLYFGVTEVPPFIDELTKFTERGVAQEPHASLAQINDFLETMQDQTMVSANPSFDKAFLEENGLWNGHYRTLDIETYAMAKFGIDFVPSMAKIVEMLNVMGYELTQPDHSSYKDTKALREAFNILRYM</sequence>
<organism evidence="2 3">
    <name type="scientific">Streptomyces phage Wakanda</name>
    <dbReference type="NCBI Taxonomy" id="2713267"/>
    <lineage>
        <taxon>Viruses</taxon>
        <taxon>Duplodnaviria</taxon>
        <taxon>Heunggongvirae</taxon>
        <taxon>Uroviricota</taxon>
        <taxon>Caudoviricetes</taxon>
        <taxon>Stanwilliamsviridae</taxon>
        <taxon>Loccivirinae</taxon>
        <taxon>Wakandavirus</taxon>
        <taxon>Wakandavirus wakanda</taxon>
    </lineage>
</organism>
<dbReference type="InterPro" id="IPR013520">
    <property type="entry name" value="Ribonucl_H"/>
</dbReference>
<dbReference type="Pfam" id="PF00929">
    <property type="entry name" value="RNase_T"/>
    <property type="match status" value="1"/>
</dbReference>
<dbReference type="KEGG" id="vg:77927909"/>
<dbReference type="RefSeq" id="YP_010652156.1">
    <property type="nucleotide sequence ID" value="NC_070785.1"/>
</dbReference>
<dbReference type="Proteomes" id="UP000501266">
    <property type="component" value="Segment"/>
</dbReference>
<dbReference type="EMBL" id="MT024865">
    <property type="protein sequence ID" value="QIN94065.1"/>
    <property type="molecule type" value="Genomic_DNA"/>
</dbReference>
<gene>
    <name evidence="2" type="primary">73</name>
    <name evidence="2" type="ORF">SEA_WAKANDA_73</name>
</gene>
<dbReference type="InterPro" id="IPR012337">
    <property type="entry name" value="RNaseH-like_sf"/>
</dbReference>
<protein>
    <submittedName>
        <fullName evidence="2">DnaQ-like protein</fullName>
    </submittedName>
</protein>
<dbReference type="GeneID" id="77927909"/>
<reference evidence="2 3" key="1">
    <citation type="submission" date="2020-02" db="EMBL/GenBank/DDBJ databases">
        <authorList>
            <person name="Bullock J.N."/>
            <person name="Barnes M.L."/>
            <person name="Kankolongo K.M."/>
            <person name="Dejene B.A."/>
            <person name="Lindsay P.E."/>
            <person name="Bhuiyan S."/>
            <person name="Nayek S."/>
            <person name="Hughes L.E."/>
            <person name="Garlena R.A."/>
            <person name="Russell D.A."/>
            <person name="Pope W.H."/>
            <person name="Jacobs-Sera D."/>
            <person name="Hatfull G.F."/>
        </authorList>
    </citation>
    <scope>NUCLEOTIDE SEQUENCE [LARGE SCALE GENOMIC DNA]</scope>
</reference>
<proteinExistence type="predicted"/>
<accession>A0A6G8R1I3</accession>
<name>A0A6G8R1I3_9CAUD</name>
<evidence type="ECO:0000313" key="3">
    <source>
        <dbReference type="Proteomes" id="UP000501266"/>
    </source>
</evidence>
<keyword evidence="3" id="KW-1185">Reference proteome</keyword>
<dbReference type="GO" id="GO:0003676">
    <property type="term" value="F:nucleic acid binding"/>
    <property type="evidence" value="ECO:0007669"/>
    <property type="project" value="InterPro"/>
</dbReference>
<dbReference type="Gene3D" id="3.30.420.10">
    <property type="entry name" value="Ribonuclease H-like superfamily/Ribonuclease H"/>
    <property type="match status" value="1"/>
</dbReference>